<dbReference type="RefSeq" id="WP_379567965.1">
    <property type="nucleotide sequence ID" value="NZ_JBHSQK010000052.1"/>
</dbReference>
<comment type="function">
    <text evidence="10">Catalyzes the non-heme iron(II)-dependent oxidative cleavage of 2,3-dihydroxyphenylpropionic acid and 2,3-dihydroxicinnamic acid into 2-hydroxy-6-ketononadienedioate and 2-hydroxy-6-ketononatrienedioate, respectively.</text>
</comment>
<evidence type="ECO:0000259" key="11">
    <source>
        <dbReference type="Pfam" id="PF02900"/>
    </source>
</evidence>
<evidence type="ECO:0000256" key="1">
    <source>
        <dbReference type="ARBA" id="ARBA00001748"/>
    </source>
</evidence>
<reference evidence="13" key="1">
    <citation type="journal article" date="2019" name="Int. J. Syst. Evol. Microbiol.">
        <title>The Global Catalogue of Microorganisms (GCM) 10K type strain sequencing project: providing services to taxonomists for standard genome sequencing and annotation.</title>
        <authorList>
            <consortium name="The Broad Institute Genomics Platform"/>
            <consortium name="The Broad Institute Genome Sequencing Center for Infectious Disease"/>
            <person name="Wu L."/>
            <person name="Ma J."/>
        </authorList>
    </citation>
    <scope>NUCLEOTIDE SEQUENCE [LARGE SCALE GENOMIC DNA]</scope>
    <source>
        <strain evidence="13">CGMCC 4.7397</strain>
    </source>
</reference>
<evidence type="ECO:0000256" key="3">
    <source>
        <dbReference type="ARBA" id="ARBA00005207"/>
    </source>
</evidence>
<dbReference type="Pfam" id="PF02900">
    <property type="entry name" value="LigB"/>
    <property type="match status" value="1"/>
</dbReference>
<dbReference type="Gene3D" id="3.40.830.10">
    <property type="entry name" value="LigB-like"/>
    <property type="match status" value="1"/>
</dbReference>
<evidence type="ECO:0000256" key="7">
    <source>
        <dbReference type="ARBA" id="ARBA00022964"/>
    </source>
</evidence>
<evidence type="ECO:0000256" key="5">
    <source>
        <dbReference type="ARBA" id="ARBA00011881"/>
    </source>
</evidence>
<comment type="catalytic activity">
    <reaction evidence="1 10">
        <text>(2E)-3-(2,3-dihydroxyphenyl)prop-2-enoate + O2 = (2Z,4E,7E)-2-hydroxy-6-oxonona-2,4,7-trienedioate + H(+)</text>
        <dbReference type="Rhea" id="RHEA:25054"/>
        <dbReference type="ChEBI" id="CHEBI:15378"/>
        <dbReference type="ChEBI" id="CHEBI:15379"/>
        <dbReference type="ChEBI" id="CHEBI:58642"/>
        <dbReference type="ChEBI" id="CHEBI:66888"/>
        <dbReference type="EC" id="1.13.11.16"/>
    </reaction>
</comment>
<comment type="similarity">
    <text evidence="4 10">Belongs to the LigB/MhpB extradiol dioxygenase family.</text>
</comment>
<dbReference type="InterPro" id="IPR004183">
    <property type="entry name" value="Xdiol_dOase_suB"/>
</dbReference>
<proteinExistence type="inferred from homology"/>
<dbReference type="EC" id="1.13.11.16" evidence="10"/>
<dbReference type="HAMAP" id="MF_01653">
    <property type="entry name" value="MhpB"/>
    <property type="match status" value="1"/>
</dbReference>
<organism evidence="12 13">
    <name type="scientific">Pseudonocardia lutea</name>
    <dbReference type="NCBI Taxonomy" id="2172015"/>
    <lineage>
        <taxon>Bacteria</taxon>
        <taxon>Bacillati</taxon>
        <taxon>Actinomycetota</taxon>
        <taxon>Actinomycetes</taxon>
        <taxon>Pseudonocardiales</taxon>
        <taxon>Pseudonocardiaceae</taxon>
        <taxon>Pseudonocardia</taxon>
    </lineage>
</organism>
<evidence type="ECO:0000313" key="12">
    <source>
        <dbReference type="EMBL" id="MFC5950707.1"/>
    </source>
</evidence>
<dbReference type="SUPFAM" id="SSF53213">
    <property type="entry name" value="LigB-like"/>
    <property type="match status" value="1"/>
</dbReference>
<evidence type="ECO:0000256" key="4">
    <source>
        <dbReference type="ARBA" id="ARBA00007030"/>
    </source>
</evidence>
<sequence>MPLAAITTSHTPLMHTVEPRGDARAAVDAAFADARAFAREFHPDLVVVVAPDHYNGMFYDLMPPFCVGTAADAVGDYGTAVGPLAVDRDAARHVVREVLGAGIDLAMSERMVVDHGFAQPLELLFGAIDAIPTVPVFVNSVAVPFGPVQRTRLLGAALGRALLALDRRVLLLGSGGLSHDPPLPQLEGAPPEVVARLVSGRHPSAEDRAAREGRVREAGLAVIAGDPGPRLNPAWDQAFLDLLARGELGATDGWTNGWITAEAGNSAHEVRTWLACYAALAAAGPYAVRSSFYRPIPEWIAGFGITTAETLAPTRRTP</sequence>
<comment type="subunit">
    <text evidence="5 10">Homotetramer.</text>
</comment>
<feature type="active site" description="Proton donor" evidence="10">
    <location>
        <position position="115"/>
    </location>
</feature>
<comment type="pathway">
    <text evidence="3 10">Aromatic compound metabolism; 3-phenylpropanoate degradation.</text>
</comment>
<protein>
    <recommendedName>
        <fullName evidence="10">2,3-dihydroxyphenylpropionate/2,3-dihydroxicinnamic acid 1,2-dioxygenase</fullName>
        <ecNumber evidence="10">1.13.11.16</ecNumber>
    </recommendedName>
    <alternativeName>
        <fullName evidence="10">3-carboxyethylcatechol 2,3-dioxygenase</fullName>
    </alternativeName>
</protein>
<evidence type="ECO:0000256" key="2">
    <source>
        <dbReference type="ARBA" id="ARBA00001843"/>
    </source>
</evidence>
<gene>
    <name evidence="10" type="primary">mhpB</name>
    <name evidence="12" type="ORF">ACFQH9_20775</name>
</gene>
<feature type="active site" description="Proton acceptor" evidence="10">
    <location>
        <position position="179"/>
    </location>
</feature>
<keyword evidence="13" id="KW-1185">Reference proteome</keyword>
<feature type="domain" description="Extradiol ring-cleavage dioxygenase class III enzyme subunit B" evidence="11">
    <location>
        <begin position="5"/>
        <end position="304"/>
    </location>
</feature>
<dbReference type="NCBIfam" id="NF009910">
    <property type="entry name" value="PRK13370.1-4"/>
    <property type="match status" value="1"/>
</dbReference>
<comment type="catalytic activity">
    <reaction evidence="2 10">
        <text>3-(2,3-dihydroxyphenyl)propanoate + O2 = (2Z,4E)-2-hydroxy-6-oxonona-2,4-dienedioate + H(+)</text>
        <dbReference type="Rhea" id="RHEA:23840"/>
        <dbReference type="ChEBI" id="CHEBI:15378"/>
        <dbReference type="ChEBI" id="CHEBI:15379"/>
        <dbReference type="ChEBI" id="CHEBI:46951"/>
        <dbReference type="ChEBI" id="CHEBI:66887"/>
        <dbReference type="EC" id="1.13.11.16"/>
    </reaction>
</comment>
<keyword evidence="8 10" id="KW-0560">Oxidoreductase</keyword>
<comment type="cofactor">
    <cofactor evidence="10">
        <name>Fe(2+)</name>
        <dbReference type="ChEBI" id="CHEBI:29033"/>
    </cofactor>
</comment>
<accession>A0ABW1IAV5</accession>
<evidence type="ECO:0000256" key="6">
    <source>
        <dbReference type="ARBA" id="ARBA00022797"/>
    </source>
</evidence>
<keyword evidence="9 10" id="KW-0408">Iron</keyword>
<dbReference type="EMBL" id="JBHSQK010000052">
    <property type="protein sequence ID" value="MFC5950707.1"/>
    <property type="molecule type" value="Genomic_DNA"/>
</dbReference>
<evidence type="ECO:0000256" key="9">
    <source>
        <dbReference type="ARBA" id="ARBA00023004"/>
    </source>
</evidence>
<evidence type="ECO:0000256" key="8">
    <source>
        <dbReference type="ARBA" id="ARBA00023002"/>
    </source>
</evidence>
<evidence type="ECO:0000256" key="10">
    <source>
        <dbReference type="HAMAP-Rule" id="MF_01653"/>
    </source>
</evidence>
<evidence type="ECO:0000313" key="13">
    <source>
        <dbReference type="Proteomes" id="UP001596119"/>
    </source>
</evidence>
<name>A0ABW1IAV5_9PSEU</name>
<keyword evidence="7 10" id="KW-0223">Dioxygenase</keyword>
<comment type="caution">
    <text evidence="12">The sequence shown here is derived from an EMBL/GenBank/DDBJ whole genome shotgun (WGS) entry which is preliminary data.</text>
</comment>
<keyword evidence="6 10" id="KW-0058">Aromatic hydrocarbons catabolism</keyword>
<dbReference type="Proteomes" id="UP001596119">
    <property type="component" value="Unassembled WGS sequence"/>
</dbReference>
<dbReference type="GO" id="GO:0047070">
    <property type="term" value="F:3-carboxyethylcatechol 2,3-dioxygenase activity"/>
    <property type="evidence" value="ECO:0007669"/>
    <property type="project" value="UniProtKB-EC"/>
</dbReference>
<dbReference type="InterPro" id="IPR023789">
    <property type="entry name" value="DHPP/DHXA_dioxygenase"/>
</dbReference>